<reference evidence="5 6" key="1">
    <citation type="submission" date="2017-12" db="EMBL/GenBank/DDBJ databases">
        <authorList>
            <person name="Paulsen S."/>
            <person name="Gram L.K."/>
        </authorList>
    </citation>
    <scope>NUCLEOTIDE SEQUENCE [LARGE SCALE GENOMIC DNA]</scope>
    <source>
        <strain evidence="5 6">S1607</strain>
    </source>
</reference>
<reference evidence="6" key="2">
    <citation type="submission" date="2019-06" db="EMBL/GenBank/DDBJ databases">
        <title>Co-occurence of chitin degradation, pigmentation and bioactivity in marine Pseudoalteromonas.</title>
        <authorList>
            <person name="Sonnenschein E.C."/>
            <person name="Bech P.K."/>
        </authorList>
    </citation>
    <scope>NUCLEOTIDE SEQUENCE [LARGE SCALE GENOMIC DNA]</scope>
    <source>
        <strain evidence="6">S1607</strain>
    </source>
</reference>
<keyword evidence="4" id="KW-1133">Transmembrane helix</keyword>
<dbReference type="NCBIfam" id="TIGR02532">
    <property type="entry name" value="IV_pilin_GFxxxE"/>
    <property type="match status" value="1"/>
</dbReference>
<keyword evidence="4" id="KW-0812">Transmembrane</keyword>
<proteinExistence type="inferred from homology"/>
<dbReference type="InterPro" id="IPR012902">
    <property type="entry name" value="N_methyl_site"/>
</dbReference>
<dbReference type="RefSeq" id="WP_045961987.1">
    <property type="nucleotide sequence ID" value="NZ_JXXW01000004.1"/>
</dbReference>
<evidence type="ECO:0000256" key="1">
    <source>
        <dbReference type="ARBA" id="ARBA00005233"/>
    </source>
</evidence>
<evidence type="ECO:0000256" key="4">
    <source>
        <dbReference type="SAM" id="Phobius"/>
    </source>
</evidence>
<keyword evidence="4" id="KW-0472">Membrane</keyword>
<dbReference type="PANTHER" id="PTHR30093:SF34">
    <property type="entry name" value="PREPILIN PEPTIDASE-DEPENDENT PROTEIN D"/>
    <property type="match status" value="1"/>
</dbReference>
<evidence type="ECO:0000313" key="5">
    <source>
        <dbReference type="EMBL" id="TMN72415.1"/>
    </source>
</evidence>
<dbReference type="GO" id="GO:0044096">
    <property type="term" value="C:type IV pilus"/>
    <property type="evidence" value="ECO:0007669"/>
    <property type="project" value="TreeGrafter"/>
</dbReference>
<gene>
    <name evidence="5" type="ORF">CWB74_22485</name>
</gene>
<dbReference type="Pfam" id="PF00114">
    <property type="entry name" value="Pilin"/>
    <property type="match status" value="1"/>
</dbReference>
<dbReference type="Proteomes" id="UP000305423">
    <property type="component" value="Unassembled WGS sequence"/>
</dbReference>
<evidence type="ECO:0000313" key="6">
    <source>
        <dbReference type="Proteomes" id="UP000305423"/>
    </source>
</evidence>
<dbReference type="InterPro" id="IPR001082">
    <property type="entry name" value="Pilin"/>
</dbReference>
<comment type="similarity">
    <text evidence="1 3">Belongs to the N-Me-Phe pilin family.</text>
</comment>
<dbReference type="EMBL" id="PNEL01000094">
    <property type="protein sequence ID" value="TMN72415.1"/>
    <property type="molecule type" value="Genomic_DNA"/>
</dbReference>
<keyword evidence="3" id="KW-0281">Fimbrium</keyword>
<dbReference type="GO" id="GO:0007155">
    <property type="term" value="P:cell adhesion"/>
    <property type="evidence" value="ECO:0007669"/>
    <property type="project" value="InterPro"/>
</dbReference>
<dbReference type="PANTHER" id="PTHR30093">
    <property type="entry name" value="GENERAL SECRETION PATHWAY PROTEIN G"/>
    <property type="match status" value="1"/>
</dbReference>
<comment type="caution">
    <text evidence="5">The sequence shown here is derived from an EMBL/GenBank/DDBJ whole genome shotgun (WGS) entry which is preliminary data.</text>
</comment>
<evidence type="ECO:0000256" key="3">
    <source>
        <dbReference type="RuleBase" id="RU000389"/>
    </source>
</evidence>
<keyword evidence="2" id="KW-0488">Methylation</keyword>
<protein>
    <submittedName>
        <fullName evidence="5">Prepilin-type cleavage/methylation domain-containing protein</fullName>
    </submittedName>
</protein>
<dbReference type="PROSITE" id="PS00409">
    <property type="entry name" value="PROKAR_NTER_METHYL"/>
    <property type="match status" value="1"/>
</dbReference>
<evidence type="ECO:0000256" key="2">
    <source>
        <dbReference type="ARBA" id="ARBA00022481"/>
    </source>
</evidence>
<accession>A0AAQ2EQK5</accession>
<organism evidence="5 6">
    <name type="scientific">Pseudoalteromonas piscicida</name>
    <dbReference type="NCBI Taxonomy" id="43662"/>
    <lineage>
        <taxon>Bacteria</taxon>
        <taxon>Pseudomonadati</taxon>
        <taxon>Pseudomonadota</taxon>
        <taxon>Gammaproteobacteria</taxon>
        <taxon>Alteromonadales</taxon>
        <taxon>Pseudoalteromonadaceae</taxon>
        <taxon>Pseudoalteromonas</taxon>
    </lineage>
</organism>
<dbReference type="SUPFAM" id="SSF54523">
    <property type="entry name" value="Pili subunits"/>
    <property type="match status" value="1"/>
</dbReference>
<sequence length="138" mass="14361">MTQKQQGGFTLIELMIVIAIIGILAAVALPAYQNYTDRAKFSEAVLAATAPKTAIELAIQTKNPADKAALDGGALGIPADVAVGANNHGVKVENGKVTITWKTDGSRLDGVTYTLEADGFQAPVNWTTDGTCLTKGLC</sequence>
<name>A0AAQ2EQK5_PSEO7</name>
<dbReference type="AlphaFoldDB" id="A0AAQ2EQK5"/>
<dbReference type="GO" id="GO:0043107">
    <property type="term" value="P:type IV pilus-dependent motility"/>
    <property type="evidence" value="ECO:0007669"/>
    <property type="project" value="TreeGrafter"/>
</dbReference>
<dbReference type="Gene3D" id="3.30.700.10">
    <property type="entry name" value="Glycoprotein, Type 4 Pilin"/>
    <property type="match status" value="1"/>
</dbReference>
<dbReference type="Pfam" id="PF07963">
    <property type="entry name" value="N_methyl"/>
    <property type="match status" value="1"/>
</dbReference>
<dbReference type="InterPro" id="IPR045584">
    <property type="entry name" value="Pilin-like"/>
</dbReference>
<feature type="transmembrane region" description="Helical" evidence="4">
    <location>
        <begin position="12"/>
        <end position="32"/>
    </location>
</feature>